<dbReference type="Proteomes" id="UP000887565">
    <property type="component" value="Unplaced"/>
</dbReference>
<evidence type="ECO:0000313" key="1">
    <source>
        <dbReference type="Proteomes" id="UP000887565"/>
    </source>
</evidence>
<accession>A0A915HIH2</accession>
<dbReference type="WBParaSite" id="nRc.2.0.1.t01808-RA">
    <property type="protein sequence ID" value="nRc.2.0.1.t01808-RA"/>
    <property type="gene ID" value="nRc.2.0.1.g01808"/>
</dbReference>
<reference evidence="2" key="1">
    <citation type="submission" date="2022-11" db="UniProtKB">
        <authorList>
            <consortium name="WormBaseParasite"/>
        </authorList>
    </citation>
    <scope>IDENTIFICATION</scope>
</reference>
<sequence length="70" mass="7003">MWPGRGPVQAYLTAMRTGSVALISRVRPHLTKLAMTGTGGGGIARTGAVGMLGPATGVLVGAMSMIGAHQ</sequence>
<proteinExistence type="predicted"/>
<evidence type="ECO:0000313" key="2">
    <source>
        <dbReference type="WBParaSite" id="nRc.2.0.1.t01808-RA"/>
    </source>
</evidence>
<dbReference type="AlphaFoldDB" id="A0A915HIH2"/>
<organism evidence="1 2">
    <name type="scientific">Romanomermis culicivorax</name>
    <name type="common">Nematode worm</name>
    <dbReference type="NCBI Taxonomy" id="13658"/>
    <lineage>
        <taxon>Eukaryota</taxon>
        <taxon>Metazoa</taxon>
        <taxon>Ecdysozoa</taxon>
        <taxon>Nematoda</taxon>
        <taxon>Enoplea</taxon>
        <taxon>Dorylaimia</taxon>
        <taxon>Mermithida</taxon>
        <taxon>Mermithoidea</taxon>
        <taxon>Mermithidae</taxon>
        <taxon>Romanomermis</taxon>
    </lineage>
</organism>
<name>A0A915HIH2_ROMCU</name>
<protein>
    <submittedName>
        <fullName evidence="2">Uncharacterized protein</fullName>
    </submittedName>
</protein>
<keyword evidence="1" id="KW-1185">Reference proteome</keyword>